<dbReference type="AlphaFoldDB" id="A0A0L0FWI7"/>
<dbReference type="InterPro" id="IPR051092">
    <property type="entry name" value="FYVE_RhoGEF_PH"/>
</dbReference>
<dbReference type="PANTHER" id="PTHR12673:SF159">
    <property type="entry name" value="LD03170P"/>
    <property type="match status" value="1"/>
</dbReference>
<dbReference type="InterPro" id="IPR035899">
    <property type="entry name" value="DBL_dom_sf"/>
</dbReference>
<sequence length="201" mass="23423">MPIGAIDIRVQHQAVYLEKMSLEYEQKLDFLLTEIIQTEQTYVEDLEVIIYDYMRPAEEEGIGCRSIKNEDFVKTVFSNIEDVHYFAFYLAEQLEEWSPNVGQCFVNLKPEFDVYIEYCTNFKVALEYLEKARKRHSEVDEWLSEQQKASGKALGLETYLLKPLQRLLKYPLLLKQLLKYVSHSSSDYAAIASAHADIQAC</sequence>
<evidence type="ECO:0000259" key="1">
    <source>
        <dbReference type="PROSITE" id="PS50010"/>
    </source>
</evidence>
<dbReference type="Gene3D" id="1.20.900.10">
    <property type="entry name" value="Dbl homology (DH) domain"/>
    <property type="match status" value="1"/>
</dbReference>
<dbReference type="eggNOG" id="KOG3518">
    <property type="taxonomic scope" value="Eukaryota"/>
</dbReference>
<reference evidence="2 3" key="1">
    <citation type="submission" date="2011-02" db="EMBL/GenBank/DDBJ databases">
        <title>The Genome Sequence of Sphaeroforma arctica JP610.</title>
        <authorList>
            <consortium name="The Broad Institute Genome Sequencing Platform"/>
            <person name="Russ C."/>
            <person name="Cuomo C."/>
            <person name="Young S.K."/>
            <person name="Zeng Q."/>
            <person name="Gargeya S."/>
            <person name="Alvarado L."/>
            <person name="Berlin A."/>
            <person name="Chapman S.B."/>
            <person name="Chen Z."/>
            <person name="Freedman E."/>
            <person name="Gellesch M."/>
            <person name="Goldberg J."/>
            <person name="Griggs A."/>
            <person name="Gujja S."/>
            <person name="Heilman E."/>
            <person name="Heiman D."/>
            <person name="Howarth C."/>
            <person name="Mehta T."/>
            <person name="Neiman D."/>
            <person name="Pearson M."/>
            <person name="Roberts A."/>
            <person name="Saif S."/>
            <person name="Shea T."/>
            <person name="Shenoy N."/>
            <person name="Sisk P."/>
            <person name="Stolte C."/>
            <person name="Sykes S."/>
            <person name="White J."/>
            <person name="Yandava C."/>
            <person name="Burger G."/>
            <person name="Gray M.W."/>
            <person name="Holland P.W.H."/>
            <person name="King N."/>
            <person name="Lang F.B.F."/>
            <person name="Roger A.J."/>
            <person name="Ruiz-Trillo I."/>
            <person name="Haas B."/>
            <person name="Nusbaum C."/>
            <person name="Birren B."/>
        </authorList>
    </citation>
    <scope>NUCLEOTIDE SEQUENCE [LARGE SCALE GENOMIC DNA]</scope>
    <source>
        <strain evidence="2 3">JP610</strain>
    </source>
</reference>
<dbReference type="RefSeq" id="XP_014154906.1">
    <property type="nucleotide sequence ID" value="XM_014299431.1"/>
</dbReference>
<dbReference type="PROSITE" id="PS50010">
    <property type="entry name" value="DH_2"/>
    <property type="match status" value="1"/>
</dbReference>
<dbReference type="InterPro" id="IPR000219">
    <property type="entry name" value="DH_dom"/>
</dbReference>
<proteinExistence type="predicted"/>
<dbReference type="GeneID" id="25907154"/>
<dbReference type="Pfam" id="PF00621">
    <property type="entry name" value="RhoGEF"/>
    <property type="match status" value="1"/>
</dbReference>
<dbReference type="CDD" id="cd00160">
    <property type="entry name" value="RhoGEF"/>
    <property type="match status" value="1"/>
</dbReference>
<evidence type="ECO:0000313" key="2">
    <source>
        <dbReference type="EMBL" id="KNC81004.1"/>
    </source>
</evidence>
<feature type="domain" description="DH" evidence="1">
    <location>
        <begin position="27"/>
        <end position="201"/>
    </location>
</feature>
<dbReference type="GO" id="GO:0005085">
    <property type="term" value="F:guanyl-nucleotide exchange factor activity"/>
    <property type="evidence" value="ECO:0007669"/>
    <property type="project" value="InterPro"/>
</dbReference>
<dbReference type="EMBL" id="KQ242079">
    <property type="protein sequence ID" value="KNC81004.1"/>
    <property type="molecule type" value="Genomic_DNA"/>
</dbReference>
<accession>A0A0L0FWI7</accession>
<dbReference type="SUPFAM" id="SSF48065">
    <property type="entry name" value="DBL homology domain (DH-domain)"/>
    <property type="match status" value="1"/>
</dbReference>
<name>A0A0L0FWI7_9EUKA</name>
<dbReference type="GO" id="GO:0005737">
    <property type="term" value="C:cytoplasm"/>
    <property type="evidence" value="ECO:0007669"/>
    <property type="project" value="TreeGrafter"/>
</dbReference>
<dbReference type="OrthoDB" id="6244550at2759"/>
<dbReference type="Proteomes" id="UP000054560">
    <property type="component" value="Unassembled WGS sequence"/>
</dbReference>
<dbReference type="SMART" id="SM00325">
    <property type="entry name" value="RhoGEF"/>
    <property type="match status" value="1"/>
</dbReference>
<dbReference type="PANTHER" id="PTHR12673">
    <property type="entry name" value="FACIOGENITAL DYSPLASIA PROTEIN"/>
    <property type="match status" value="1"/>
</dbReference>
<protein>
    <recommendedName>
        <fullName evidence="1">DH domain-containing protein</fullName>
    </recommendedName>
</protein>
<keyword evidence="3" id="KW-1185">Reference proteome</keyword>
<gene>
    <name evidence="2" type="ORF">SARC_06650</name>
</gene>
<organism evidence="2 3">
    <name type="scientific">Sphaeroforma arctica JP610</name>
    <dbReference type="NCBI Taxonomy" id="667725"/>
    <lineage>
        <taxon>Eukaryota</taxon>
        <taxon>Ichthyosporea</taxon>
        <taxon>Ichthyophonida</taxon>
        <taxon>Sphaeroforma</taxon>
    </lineage>
</organism>
<dbReference type="STRING" id="667725.A0A0L0FWI7"/>
<evidence type="ECO:0000313" key="3">
    <source>
        <dbReference type="Proteomes" id="UP000054560"/>
    </source>
</evidence>